<proteinExistence type="predicted"/>
<evidence type="ECO:0000313" key="1">
    <source>
        <dbReference type="EMBL" id="URA09393.1"/>
    </source>
</evidence>
<dbReference type="InterPro" id="IPR011990">
    <property type="entry name" value="TPR-like_helical_dom_sf"/>
</dbReference>
<dbReference type="InterPro" id="IPR019734">
    <property type="entry name" value="TPR_rpt"/>
</dbReference>
<dbReference type="SUPFAM" id="SSF48452">
    <property type="entry name" value="TPR-like"/>
    <property type="match status" value="1"/>
</dbReference>
<dbReference type="PROSITE" id="PS51257">
    <property type="entry name" value="PROKAR_LIPOPROTEIN"/>
    <property type="match status" value="1"/>
</dbReference>
<protein>
    <recommendedName>
        <fullName evidence="3">Tetratricopeptide repeat protein</fullName>
    </recommendedName>
</protein>
<organism evidence="1 2">
    <name type="scientific">Thermospira aquatica</name>
    <dbReference type="NCBI Taxonomy" id="2828656"/>
    <lineage>
        <taxon>Bacteria</taxon>
        <taxon>Pseudomonadati</taxon>
        <taxon>Spirochaetota</taxon>
        <taxon>Spirochaetia</taxon>
        <taxon>Brevinematales</taxon>
        <taxon>Thermospiraceae</taxon>
        <taxon>Thermospira</taxon>
    </lineage>
</organism>
<dbReference type="Proteomes" id="UP001056539">
    <property type="component" value="Chromosome"/>
</dbReference>
<gene>
    <name evidence="1" type="ORF">KDW03_07810</name>
</gene>
<reference evidence="1" key="1">
    <citation type="submission" date="2021-04" db="EMBL/GenBank/DDBJ databases">
        <authorList>
            <person name="Postec A."/>
        </authorList>
    </citation>
    <scope>NUCLEOTIDE SEQUENCE</scope>
    <source>
        <strain evidence="1">F1F22</strain>
    </source>
</reference>
<reference evidence="1" key="2">
    <citation type="submission" date="2022-06" db="EMBL/GenBank/DDBJ databases">
        <title>Thermospira aquatica gen. nov., sp. nov.</title>
        <authorList>
            <person name="Ben Ali Gam Z."/>
            <person name="Labat M."/>
        </authorList>
    </citation>
    <scope>NUCLEOTIDE SEQUENCE</scope>
    <source>
        <strain evidence="1">F1F22</strain>
    </source>
</reference>
<sequence>MQKYLLLSLVLFLTIGGCSQSTSVKEDIKKLSPNILMDKAAERYSVYDYKNALMYYQAVLDNYPESYEDVAWARYEMGYIYYIQKKYNKSKEYFEAAAASKNAPHAVIILSEMMLSKLPTQSISK</sequence>
<dbReference type="EMBL" id="CP073355">
    <property type="protein sequence ID" value="URA09393.1"/>
    <property type="molecule type" value="Genomic_DNA"/>
</dbReference>
<accession>A0AAX3BBD3</accession>
<keyword evidence="2" id="KW-1185">Reference proteome</keyword>
<dbReference type="KEGG" id="taqu:KDW03_07810"/>
<evidence type="ECO:0008006" key="3">
    <source>
        <dbReference type="Google" id="ProtNLM"/>
    </source>
</evidence>
<dbReference type="Gene3D" id="1.25.40.10">
    <property type="entry name" value="Tetratricopeptide repeat domain"/>
    <property type="match status" value="1"/>
</dbReference>
<name>A0AAX3BBD3_9SPIR</name>
<evidence type="ECO:0000313" key="2">
    <source>
        <dbReference type="Proteomes" id="UP001056539"/>
    </source>
</evidence>
<dbReference type="AlphaFoldDB" id="A0AAX3BBD3"/>
<dbReference type="SMART" id="SM00028">
    <property type="entry name" value="TPR"/>
    <property type="match status" value="2"/>
</dbReference>
<dbReference type="RefSeq" id="WP_271434521.1">
    <property type="nucleotide sequence ID" value="NZ_CP073355.1"/>
</dbReference>